<evidence type="ECO:0000313" key="2">
    <source>
        <dbReference type="Proteomes" id="UP000724874"/>
    </source>
</evidence>
<organism evidence="1 2">
    <name type="scientific">Gymnopilus junonius</name>
    <name type="common">Spectacular rustgill mushroom</name>
    <name type="synonym">Gymnopilus spectabilis subsp. junonius</name>
    <dbReference type="NCBI Taxonomy" id="109634"/>
    <lineage>
        <taxon>Eukaryota</taxon>
        <taxon>Fungi</taxon>
        <taxon>Dikarya</taxon>
        <taxon>Basidiomycota</taxon>
        <taxon>Agaricomycotina</taxon>
        <taxon>Agaricomycetes</taxon>
        <taxon>Agaricomycetidae</taxon>
        <taxon>Agaricales</taxon>
        <taxon>Agaricineae</taxon>
        <taxon>Hymenogastraceae</taxon>
        <taxon>Gymnopilus</taxon>
    </lineage>
</organism>
<comment type="caution">
    <text evidence="1">The sequence shown here is derived from an EMBL/GenBank/DDBJ whole genome shotgun (WGS) entry which is preliminary data.</text>
</comment>
<evidence type="ECO:0000313" key="1">
    <source>
        <dbReference type="EMBL" id="KAF8869018.1"/>
    </source>
</evidence>
<dbReference type="Proteomes" id="UP000724874">
    <property type="component" value="Unassembled WGS sequence"/>
</dbReference>
<accession>A0A9P5TFD7</accession>
<sequence>MPKFRIDDANKEDILKIVTYHPHNYVKAVISLTQPTGDVEFKPPTSSIGSLKVLPIELFDLVIKYSDMHTVSVLRTANRRTRLIVDASFPYKHIILCAPHIRATLERTGVASHFFVEEVFCVLSNPACHVCGNFGLYLWIPECIRCCITCLKEDPGLMPMSERDAQAAFGLTKSQMAMIPVMVTLPGEYTTFQKSRQRGVRLLSQKRARQLGIVVRGKEGLDKYTSSSNSKSLAAYRQKLAKRDVLDFIDKLQYSFDDVYRYLSAVHFPYFDRLSHTTHVGLACRGCDIASRGSTTSQHRRNKTYTTAGALEHVKGCPDAQDLWMAN</sequence>
<dbReference type="EMBL" id="JADNYJ010000505">
    <property type="protein sequence ID" value="KAF8869018.1"/>
    <property type="molecule type" value="Genomic_DNA"/>
</dbReference>
<protein>
    <recommendedName>
        <fullName evidence="3">F-box domain-containing protein</fullName>
    </recommendedName>
</protein>
<dbReference type="OrthoDB" id="2687876at2759"/>
<keyword evidence="2" id="KW-1185">Reference proteome</keyword>
<evidence type="ECO:0008006" key="3">
    <source>
        <dbReference type="Google" id="ProtNLM"/>
    </source>
</evidence>
<proteinExistence type="predicted"/>
<reference evidence="1" key="1">
    <citation type="submission" date="2020-11" db="EMBL/GenBank/DDBJ databases">
        <authorList>
            <consortium name="DOE Joint Genome Institute"/>
            <person name="Ahrendt S."/>
            <person name="Riley R."/>
            <person name="Andreopoulos W."/>
            <person name="LaButti K."/>
            <person name="Pangilinan J."/>
            <person name="Ruiz-duenas F.J."/>
            <person name="Barrasa J.M."/>
            <person name="Sanchez-Garcia M."/>
            <person name="Camarero S."/>
            <person name="Miyauchi S."/>
            <person name="Serrano A."/>
            <person name="Linde D."/>
            <person name="Babiker R."/>
            <person name="Drula E."/>
            <person name="Ayuso-Fernandez I."/>
            <person name="Pacheco R."/>
            <person name="Padilla G."/>
            <person name="Ferreira P."/>
            <person name="Barriuso J."/>
            <person name="Kellner H."/>
            <person name="Castanera R."/>
            <person name="Alfaro M."/>
            <person name="Ramirez L."/>
            <person name="Pisabarro A.G."/>
            <person name="Kuo A."/>
            <person name="Tritt A."/>
            <person name="Lipzen A."/>
            <person name="He G."/>
            <person name="Yan M."/>
            <person name="Ng V."/>
            <person name="Cullen D."/>
            <person name="Martin F."/>
            <person name="Rosso M.-N."/>
            <person name="Henrissat B."/>
            <person name="Hibbett D."/>
            <person name="Martinez A.T."/>
            <person name="Grigoriev I.V."/>
        </authorList>
    </citation>
    <scope>NUCLEOTIDE SEQUENCE</scope>
    <source>
        <strain evidence="1">AH 44721</strain>
    </source>
</reference>
<name>A0A9P5TFD7_GYMJU</name>
<gene>
    <name evidence="1" type="ORF">CPB84DRAFT_1805566</name>
</gene>
<dbReference type="AlphaFoldDB" id="A0A9P5TFD7"/>